<evidence type="ECO:0000313" key="1">
    <source>
        <dbReference type="EMBL" id="MBR8668053.1"/>
    </source>
</evidence>
<protein>
    <submittedName>
        <fullName evidence="1">Uncharacterized protein</fullName>
    </submittedName>
</protein>
<reference evidence="1" key="1">
    <citation type="submission" date="2021-04" db="EMBL/GenBank/DDBJ databases">
        <title>Genomic analysis of electroactive and textile dye degrading Bacillus circulans strain: DC10 isolated from constructed wetland-microbial fuel cells treating textile dye wastewaters.</title>
        <authorList>
            <person name="Patel D.U."/>
            <person name="Desai C.R."/>
        </authorList>
    </citation>
    <scope>NUCLEOTIDE SEQUENCE</scope>
    <source>
        <strain evidence="1">DC10</strain>
    </source>
</reference>
<name>A0A941JJQ2_NIACI</name>
<dbReference type="AlphaFoldDB" id="A0A941JJQ2"/>
<dbReference type="EMBL" id="JAGTPX010000001">
    <property type="protein sequence ID" value="MBR8668053.1"/>
    <property type="molecule type" value="Genomic_DNA"/>
</dbReference>
<proteinExistence type="predicted"/>
<accession>A0A941JJQ2</accession>
<dbReference type="RefSeq" id="WP_212116728.1">
    <property type="nucleotide sequence ID" value="NZ_JAGTPX020000001.1"/>
</dbReference>
<gene>
    <name evidence="1" type="ORF">KD144_00760</name>
</gene>
<comment type="caution">
    <text evidence="1">The sequence shown here is derived from an EMBL/GenBank/DDBJ whole genome shotgun (WGS) entry which is preliminary data.</text>
</comment>
<sequence length="108" mass="12292">MEDKKKQKLLDFISNSIDEGFMITISSFGSNSKEDAIKLASELCSITNQPIHKEEYKSSQAYQVGDIHSQIRGQFFFGITSLFLEEDVDLSGEDEIAIYVPYWKDGKK</sequence>
<organism evidence="1">
    <name type="scientific">Niallia circulans</name>
    <name type="common">Bacillus circulans</name>
    <dbReference type="NCBI Taxonomy" id="1397"/>
    <lineage>
        <taxon>Bacteria</taxon>
        <taxon>Bacillati</taxon>
        <taxon>Bacillota</taxon>
        <taxon>Bacilli</taxon>
        <taxon>Bacillales</taxon>
        <taxon>Bacillaceae</taxon>
        <taxon>Niallia</taxon>
    </lineage>
</organism>